<proteinExistence type="predicted"/>
<reference evidence="1" key="1">
    <citation type="submission" date="2018-05" db="EMBL/GenBank/DDBJ databases">
        <title>Draft genome of Mucuna pruriens seed.</title>
        <authorList>
            <person name="Nnadi N.E."/>
            <person name="Vos R."/>
            <person name="Hasami M.H."/>
            <person name="Devisetty U.K."/>
            <person name="Aguiy J.C."/>
        </authorList>
    </citation>
    <scope>NUCLEOTIDE SEQUENCE [LARGE SCALE GENOMIC DNA]</scope>
    <source>
        <strain evidence="1">JCA_2017</strain>
    </source>
</reference>
<dbReference type="EMBL" id="QJKJ01014840">
    <property type="protein sequence ID" value="RDX63546.1"/>
    <property type="molecule type" value="Genomic_DNA"/>
</dbReference>
<dbReference type="AlphaFoldDB" id="A0A371EBX8"/>
<accession>A0A371EBX8</accession>
<comment type="caution">
    <text evidence="1">The sequence shown here is derived from an EMBL/GenBank/DDBJ whole genome shotgun (WGS) entry which is preliminary data.</text>
</comment>
<organism evidence="1 2">
    <name type="scientific">Mucuna pruriens</name>
    <name type="common">Velvet bean</name>
    <name type="synonym">Dolichos pruriens</name>
    <dbReference type="NCBI Taxonomy" id="157652"/>
    <lineage>
        <taxon>Eukaryota</taxon>
        <taxon>Viridiplantae</taxon>
        <taxon>Streptophyta</taxon>
        <taxon>Embryophyta</taxon>
        <taxon>Tracheophyta</taxon>
        <taxon>Spermatophyta</taxon>
        <taxon>Magnoliopsida</taxon>
        <taxon>eudicotyledons</taxon>
        <taxon>Gunneridae</taxon>
        <taxon>Pentapetalae</taxon>
        <taxon>rosids</taxon>
        <taxon>fabids</taxon>
        <taxon>Fabales</taxon>
        <taxon>Fabaceae</taxon>
        <taxon>Papilionoideae</taxon>
        <taxon>50 kb inversion clade</taxon>
        <taxon>NPAAA clade</taxon>
        <taxon>indigoferoid/millettioid clade</taxon>
        <taxon>Phaseoleae</taxon>
        <taxon>Mucuna</taxon>
    </lineage>
</organism>
<sequence>MLFRDNETVTCSGFSCDYRWDVVSWPYVILLPSHHQSDFFLIRVVSELFGLKSVILARIMKGNTNIM</sequence>
<dbReference type="Proteomes" id="UP000257109">
    <property type="component" value="Unassembled WGS sequence"/>
</dbReference>
<keyword evidence="2" id="KW-1185">Reference proteome</keyword>
<name>A0A371EBX8_MUCPR</name>
<protein>
    <submittedName>
        <fullName evidence="1">Uncharacterized protein</fullName>
    </submittedName>
</protein>
<feature type="non-terminal residue" evidence="1">
    <location>
        <position position="1"/>
    </location>
</feature>
<feature type="non-terminal residue" evidence="1">
    <location>
        <position position="67"/>
    </location>
</feature>
<evidence type="ECO:0000313" key="1">
    <source>
        <dbReference type="EMBL" id="RDX63546.1"/>
    </source>
</evidence>
<gene>
    <name evidence="1" type="ORF">CR513_58015</name>
</gene>
<evidence type="ECO:0000313" key="2">
    <source>
        <dbReference type="Proteomes" id="UP000257109"/>
    </source>
</evidence>